<protein>
    <submittedName>
        <fullName evidence="4">GNAT family N-acetyltransferase</fullName>
    </submittedName>
</protein>
<dbReference type="Gene3D" id="3.40.630.30">
    <property type="match status" value="1"/>
</dbReference>
<name>A0A8J7YQ24_9ARCH</name>
<dbReference type="InterPro" id="IPR016181">
    <property type="entry name" value="Acyl_CoA_acyltransferase"/>
</dbReference>
<dbReference type="CDD" id="cd04301">
    <property type="entry name" value="NAT_SF"/>
    <property type="match status" value="1"/>
</dbReference>
<sequence length="168" mass="18470">MRIPTDHSGNSDGTVVGLKGSGFVLREADFSDMAGLERIENICFPYGRYSGAILRAFLMNPFSRTYVVEQDGIVASEIIIIHRRSVEIASIAVLPEARGRGIAKALLGKAEQIATKKRISTLTLHVAVDNTPAIKLYEKEGYRACEVISEYYGSGLSALYMKKELNIQ</sequence>
<evidence type="ECO:0000256" key="2">
    <source>
        <dbReference type="ARBA" id="ARBA00023315"/>
    </source>
</evidence>
<reference evidence="4" key="1">
    <citation type="submission" date="2021-04" db="EMBL/GenBank/DDBJ databases">
        <title>Genomic insights into ecological role and evolution of a novel Thermoplasmata order Candidatus Sysuiplasmatales.</title>
        <authorList>
            <person name="Yuan Y."/>
        </authorList>
    </citation>
    <scope>NUCLEOTIDE SEQUENCE</scope>
    <source>
        <strain evidence="5">TUT19-bin139</strain>
        <strain evidence="4">YP2-bin.285</strain>
    </source>
</reference>
<evidence type="ECO:0000313" key="5">
    <source>
        <dbReference type="EMBL" id="MBX8644594.1"/>
    </source>
</evidence>
<keyword evidence="1" id="KW-0808">Transferase</keyword>
<dbReference type="Proteomes" id="UP000750197">
    <property type="component" value="Unassembled WGS sequence"/>
</dbReference>
<comment type="caution">
    <text evidence="4">The sequence shown here is derived from an EMBL/GenBank/DDBJ whole genome shotgun (WGS) entry which is preliminary data.</text>
</comment>
<gene>
    <name evidence="4" type="ORF">J9259_04170</name>
    <name evidence="5" type="ORF">KIY12_07735</name>
</gene>
<evidence type="ECO:0000313" key="4">
    <source>
        <dbReference type="EMBL" id="MBX8631701.1"/>
    </source>
</evidence>
<dbReference type="InterPro" id="IPR050680">
    <property type="entry name" value="YpeA/RimI_acetyltransf"/>
</dbReference>
<keyword evidence="2" id="KW-0012">Acyltransferase</keyword>
<feature type="domain" description="N-acetyltransferase" evidence="3">
    <location>
        <begin position="23"/>
        <end position="166"/>
    </location>
</feature>
<dbReference type="Proteomes" id="UP000716004">
    <property type="component" value="Unassembled WGS sequence"/>
</dbReference>
<evidence type="ECO:0000256" key="1">
    <source>
        <dbReference type="ARBA" id="ARBA00022679"/>
    </source>
</evidence>
<dbReference type="PANTHER" id="PTHR43420:SF12">
    <property type="entry name" value="N-ACETYLTRANSFERASE DOMAIN-CONTAINING PROTEIN"/>
    <property type="match status" value="1"/>
</dbReference>
<dbReference type="PANTHER" id="PTHR43420">
    <property type="entry name" value="ACETYLTRANSFERASE"/>
    <property type="match status" value="1"/>
</dbReference>
<evidence type="ECO:0000259" key="3">
    <source>
        <dbReference type="PROSITE" id="PS51186"/>
    </source>
</evidence>
<dbReference type="EMBL" id="JAGVSJ010000007">
    <property type="protein sequence ID" value="MBX8631701.1"/>
    <property type="molecule type" value="Genomic_DNA"/>
</dbReference>
<dbReference type="InterPro" id="IPR000182">
    <property type="entry name" value="GNAT_dom"/>
</dbReference>
<proteinExistence type="predicted"/>
<dbReference type="GO" id="GO:0016747">
    <property type="term" value="F:acyltransferase activity, transferring groups other than amino-acyl groups"/>
    <property type="evidence" value="ECO:0007669"/>
    <property type="project" value="InterPro"/>
</dbReference>
<dbReference type="AlphaFoldDB" id="A0A8J7YQ24"/>
<dbReference type="Pfam" id="PF00583">
    <property type="entry name" value="Acetyltransf_1"/>
    <property type="match status" value="1"/>
</dbReference>
<evidence type="ECO:0000313" key="6">
    <source>
        <dbReference type="Proteomes" id="UP000716004"/>
    </source>
</evidence>
<accession>A0A8J7YQ24</accession>
<dbReference type="PROSITE" id="PS51186">
    <property type="entry name" value="GNAT"/>
    <property type="match status" value="1"/>
</dbReference>
<organism evidence="4 6">
    <name type="scientific">Candidatus Sysuiplasma superficiale</name>
    <dbReference type="NCBI Taxonomy" id="2823368"/>
    <lineage>
        <taxon>Archaea</taxon>
        <taxon>Methanobacteriati</taxon>
        <taxon>Thermoplasmatota</taxon>
        <taxon>Thermoplasmata</taxon>
        <taxon>Candidatus Sysuiplasmatales</taxon>
        <taxon>Candidatus Sysuiplasmataceae</taxon>
        <taxon>Candidatus Sysuiplasma</taxon>
    </lineage>
</organism>
<dbReference type="SUPFAM" id="SSF55729">
    <property type="entry name" value="Acyl-CoA N-acyltransferases (Nat)"/>
    <property type="match status" value="1"/>
</dbReference>
<dbReference type="EMBL" id="JAHEAC010000077">
    <property type="protein sequence ID" value="MBX8644594.1"/>
    <property type="molecule type" value="Genomic_DNA"/>
</dbReference>